<comment type="caution">
    <text evidence="2">The sequence shown here is derived from an EMBL/GenBank/DDBJ whole genome shotgun (WGS) entry which is preliminary data.</text>
</comment>
<keyword evidence="3" id="KW-1185">Reference proteome</keyword>
<protein>
    <submittedName>
        <fullName evidence="2">Uncharacterized protein</fullName>
    </submittedName>
</protein>
<feature type="compositionally biased region" description="Polar residues" evidence="1">
    <location>
        <begin position="1"/>
        <end position="10"/>
    </location>
</feature>
<name>A0A448X6H0_9PLAT</name>
<dbReference type="EMBL" id="CAAALY010102089">
    <property type="protein sequence ID" value="VEL29324.1"/>
    <property type="molecule type" value="Genomic_DNA"/>
</dbReference>
<accession>A0A448X6H0</accession>
<gene>
    <name evidence="2" type="ORF">PXEA_LOCUS22764</name>
</gene>
<feature type="compositionally biased region" description="Basic residues" evidence="1">
    <location>
        <begin position="167"/>
        <end position="179"/>
    </location>
</feature>
<proteinExistence type="predicted"/>
<evidence type="ECO:0000256" key="1">
    <source>
        <dbReference type="SAM" id="MobiDB-lite"/>
    </source>
</evidence>
<sequence length="179" mass="19452">MPQLQTSLATPTRPVEGVASHLTSSDARWGMSNYGQSQRAPVLQPMGRHRLISTARLEHAERERSLPPVATPAQSLETADLAGNRTMRRRIPSPRLLGRPYNRPGNDKRMVGGECGGNIGCGSSEGYGNSGGVGRQINRIQSIWAVVPKAQEELDTPESEATSQRSGVHRPQSKCRKTC</sequence>
<organism evidence="2 3">
    <name type="scientific">Protopolystoma xenopodis</name>
    <dbReference type="NCBI Taxonomy" id="117903"/>
    <lineage>
        <taxon>Eukaryota</taxon>
        <taxon>Metazoa</taxon>
        <taxon>Spiralia</taxon>
        <taxon>Lophotrochozoa</taxon>
        <taxon>Platyhelminthes</taxon>
        <taxon>Monogenea</taxon>
        <taxon>Polyopisthocotylea</taxon>
        <taxon>Polystomatidea</taxon>
        <taxon>Polystomatidae</taxon>
        <taxon>Protopolystoma</taxon>
    </lineage>
</organism>
<evidence type="ECO:0000313" key="3">
    <source>
        <dbReference type="Proteomes" id="UP000784294"/>
    </source>
</evidence>
<evidence type="ECO:0000313" key="2">
    <source>
        <dbReference type="EMBL" id="VEL29324.1"/>
    </source>
</evidence>
<reference evidence="2" key="1">
    <citation type="submission" date="2018-11" db="EMBL/GenBank/DDBJ databases">
        <authorList>
            <consortium name="Pathogen Informatics"/>
        </authorList>
    </citation>
    <scope>NUCLEOTIDE SEQUENCE</scope>
</reference>
<dbReference type="Proteomes" id="UP000784294">
    <property type="component" value="Unassembled WGS sequence"/>
</dbReference>
<feature type="region of interest" description="Disordered" evidence="1">
    <location>
        <begin position="1"/>
        <end position="21"/>
    </location>
</feature>
<dbReference type="AlphaFoldDB" id="A0A448X6H0"/>
<feature type="region of interest" description="Disordered" evidence="1">
    <location>
        <begin position="151"/>
        <end position="179"/>
    </location>
</feature>